<evidence type="ECO:0000256" key="10">
    <source>
        <dbReference type="SAM" id="SignalP"/>
    </source>
</evidence>
<dbReference type="PANTHER" id="PTHR36175">
    <property type="entry name" value="CYANOPHYCINASE"/>
    <property type="match status" value="1"/>
</dbReference>
<sequence length="483" mass="51581">MRIQFIFRWPSLAALLSLSASLACADQAVAQAARGAAPAPARAASSVAQPPAAARNPGSTNPAAAVVPPVKTEPLIKGYAIPIGGALKADNEEVWGRIVALAGGKGARFVVFGTASEDPEASAKQAIDMLHRRGAVAEALPVAPKFGWVDLNKVVRDPALINKVKGARGVFFTGGSQERIVDVLMPGGQPTPMLEAIWEVYRKGGVVAGTSAGAAIMSTVMFRDAPSVINIMKGKWVEGKQIDRGLGFVGPDLFVDQHFLKRGRFGRMIPLMMAKGYKLGLGVDENSAAIIHGDDIEVIGGKGAMLVDLSEVKTDPTLGAFNLTNARLNYLDHGDHYSMKNRVTTPSAIKLRGDKLDPASPDYKPYYTEPLFHLDMLGDTTISNSMNYLIDSPLSEVRGLTFDVGAKADDPVADLGFLFRVYKGRGSYGWSTDENGPEEYTVINLYLDITPVRMPQPIYSAWPGPGRKAAPAPAEPLRGDLSK</sequence>
<comment type="caution">
    <text evidence="11">The sequence shown here is derived from an EMBL/GenBank/DDBJ whole genome shotgun (WGS) entry which is preliminary data.</text>
</comment>
<evidence type="ECO:0000256" key="1">
    <source>
        <dbReference type="ARBA" id="ARBA00001092"/>
    </source>
</evidence>
<dbReference type="RefSeq" id="WP_273601953.1">
    <property type="nucleotide sequence ID" value="NZ_JAQQXT010000015.1"/>
</dbReference>
<dbReference type="InterPro" id="IPR005320">
    <property type="entry name" value="Peptidase_S51"/>
</dbReference>
<dbReference type="Pfam" id="PF03575">
    <property type="entry name" value="Peptidase_S51"/>
    <property type="match status" value="1"/>
</dbReference>
<keyword evidence="8" id="KW-0720">Serine protease</keyword>
<reference evidence="11 12" key="1">
    <citation type="submission" date="2022-10" db="EMBL/GenBank/DDBJ databases">
        <title>Paucibacter sp. hw1 Genome sequencing.</title>
        <authorList>
            <person name="Park S."/>
        </authorList>
    </citation>
    <scope>NUCLEOTIDE SEQUENCE [LARGE SCALE GENOMIC DNA]</scope>
    <source>
        <strain evidence="12">hw1</strain>
    </source>
</reference>
<evidence type="ECO:0000256" key="6">
    <source>
        <dbReference type="ARBA" id="ARBA00022670"/>
    </source>
</evidence>
<feature type="compositionally biased region" description="Low complexity" evidence="9">
    <location>
        <begin position="464"/>
        <end position="476"/>
    </location>
</feature>
<dbReference type="PROSITE" id="PS51257">
    <property type="entry name" value="PROKAR_LIPOPROTEIN"/>
    <property type="match status" value="1"/>
</dbReference>
<evidence type="ECO:0000256" key="2">
    <source>
        <dbReference type="ARBA" id="ARBA00002039"/>
    </source>
</evidence>
<dbReference type="EC" id="3.4.15.6" evidence="4"/>
<feature type="signal peptide" evidence="10">
    <location>
        <begin position="1"/>
        <end position="25"/>
    </location>
</feature>
<gene>
    <name evidence="11" type="ORF">PRZ03_19990</name>
</gene>
<evidence type="ECO:0000256" key="3">
    <source>
        <dbReference type="ARBA" id="ARBA00006534"/>
    </source>
</evidence>
<accession>A0ABT5KIV1</accession>
<dbReference type="GO" id="GO:0004180">
    <property type="term" value="F:carboxypeptidase activity"/>
    <property type="evidence" value="ECO:0007669"/>
    <property type="project" value="UniProtKB-KW"/>
</dbReference>
<evidence type="ECO:0000256" key="5">
    <source>
        <dbReference type="ARBA" id="ARBA00015719"/>
    </source>
</evidence>
<dbReference type="GO" id="GO:0008241">
    <property type="term" value="F:peptidyl-dipeptidase activity"/>
    <property type="evidence" value="ECO:0007669"/>
    <property type="project" value="UniProtKB-EC"/>
</dbReference>
<organism evidence="11 12">
    <name type="scientific">Roseateles albus</name>
    <dbReference type="NCBI Taxonomy" id="2987525"/>
    <lineage>
        <taxon>Bacteria</taxon>
        <taxon>Pseudomonadati</taxon>
        <taxon>Pseudomonadota</taxon>
        <taxon>Betaproteobacteria</taxon>
        <taxon>Burkholderiales</taxon>
        <taxon>Sphaerotilaceae</taxon>
        <taxon>Roseateles</taxon>
    </lineage>
</organism>
<keyword evidence="10" id="KW-0732">Signal</keyword>
<dbReference type="InterPro" id="IPR011811">
    <property type="entry name" value="Peptidase_S51_cyanophycinase"/>
</dbReference>
<comment type="similarity">
    <text evidence="3">Belongs to the peptidase S51 family.</text>
</comment>
<evidence type="ECO:0000256" key="9">
    <source>
        <dbReference type="SAM" id="MobiDB-lite"/>
    </source>
</evidence>
<dbReference type="Proteomes" id="UP001221189">
    <property type="component" value="Unassembled WGS sequence"/>
</dbReference>
<dbReference type="NCBIfam" id="TIGR02069">
    <property type="entry name" value="cyanophycinase"/>
    <property type="match status" value="1"/>
</dbReference>
<evidence type="ECO:0000256" key="8">
    <source>
        <dbReference type="ARBA" id="ARBA00022825"/>
    </source>
</evidence>
<dbReference type="InterPro" id="IPR029062">
    <property type="entry name" value="Class_I_gatase-like"/>
</dbReference>
<keyword evidence="12" id="KW-1185">Reference proteome</keyword>
<comment type="catalytic activity">
    <reaction evidence="1">
        <text>[L-4-(L-arginin-2-N-yl)aspartate](n) + H2O = [L-4-(L-arginin-2-N-yl)aspartate](n-1) + L-4-(L-arginin-2-N-yl)aspartate</text>
        <dbReference type="Rhea" id="RHEA:12845"/>
        <dbReference type="Rhea" id="RHEA-COMP:13728"/>
        <dbReference type="Rhea" id="RHEA-COMP:13734"/>
        <dbReference type="ChEBI" id="CHEBI:15377"/>
        <dbReference type="ChEBI" id="CHEBI:137986"/>
        <dbReference type="ChEBI" id="CHEBI:137991"/>
        <dbReference type="EC" id="3.4.15.6"/>
    </reaction>
</comment>
<dbReference type="PANTHER" id="PTHR36175:SF1">
    <property type="entry name" value="CYANOPHYCINASE"/>
    <property type="match status" value="1"/>
</dbReference>
<dbReference type="Gene3D" id="3.40.50.880">
    <property type="match status" value="1"/>
</dbReference>
<feature type="region of interest" description="Disordered" evidence="9">
    <location>
        <begin position="464"/>
        <end position="483"/>
    </location>
</feature>
<keyword evidence="6" id="KW-0645">Protease</keyword>
<keyword evidence="11" id="KW-0121">Carboxypeptidase</keyword>
<keyword evidence="7 11" id="KW-0378">Hydrolase</keyword>
<evidence type="ECO:0000313" key="11">
    <source>
        <dbReference type="EMBL" id="MDC8773855.1"/>
    </source>
</evidence>
<evidence type="ECO:0000313" key="12">
    <source>
        <dbReference type="Proteomes" id="UP001221189"/>
    </source>
</evidence>
<feature type="chain" id="PRO_5047373145" description="Cyanophycinase" evidence="10">
    <location>
        <begin position="26"/>
        <end position="483"/>
    </location>
</feature>
<name>A0ABT5KIV1_9BURK</name>
<protein>
    <recommendedName>
        <fullName evidence="5">Cyanophycinase</fullName>
        <ecNumber evidence="4">3.4.15.6</ecNumber>
    </recommendedName>
</protein>
<dbReference type="SUPFAM" id="SSF52317">
    <property type="entry name" value="Class I glutamine amidotransferase-like"/>
    <property type="match status" value="1"/>
</dbReference>
<proteinExistence type="inferred from homology"/>
<dbReference type="CDD" id="cd03145">
    <property type="entry name" value="GAT1_cyanophycinase"/>
    <property type="match status" value="1"/>
</dbReference>
<evidence type="ECO:0000256" key="7">
    <source>
        <dbReference type="ARBA" id="ARBA00022801"/>
    </source>
</evidence>
<dbReference type="EMBL" id="JAQQXT010000015">
    <property type="protein sequence ID" value="MDC8773855.1"/>
    <property type="molecule type" value="Genomic_DNA"/>
</dbReference>
<evidence type="ECO:0000256" key="4">
    <source>
        <dbReference type="ARBA" id="ARBA00013115"/>
    </source>
</evidence>
<comment type="function">
    <text evidence="2">Exopeptidase that catalyzes the hydrolytic cleavage of multi-L-arginyl-poly-L-aspartic acid (cyanophycin; a water-insoluble reserve polymer) into aspartate-arginine dipeptides.</text>
</comment>